<sequence length="67" mass="6813">MLAFSGSSFSAQPLGSLHEGLQDAGSFGLASGRGGLNRTSSTYDVATGRGVLSRTSTIQDACAFLID</sequence>
<gene>
    <name evidence="1" type="ORF">D7Z54_22550</name>
</gene>
<dbReference type="EMBL" id="RBVX01000028">
    <property type="protein sequence ID" value="RSL31099.1"/>
    <property type="molecule type" value="Genomic_DNA"/>
</dbReference>
<comment type="caution">
    <text evidence="1">The sequence shown here is derived from an EMBL/GenBank/DDBJ whole genome shotgun (WGS) entry which is preliminary data.</text>
</comment>
<accession>A0A3R9QQF5</accession>
<evidence type="ECO:0000313" key="1">
    <source>
        <dbReference type="EMBL" id="RSL31099.1"/>
    </source>
</evidence>
<dbReference type="Proteomes" id="UP000275076">
    <property type="component" value="Unassembled WGS sequence"/>
</dbReference>
<dbReference type="AlphaFoldDB" id="A0A3R9QQF5"/>
<proteinExistence type="predicted"/>
<protein>
    <submittedName>
        <fullName evidence="1">Uncharacterized protein</fullName>
    </submittedName>
</protein>
<organism evidence="1 2">
    <name type="scientific">Salibacterium salarium</name>
    <dbReference type="NCBI Taxonomy" id="284579"/>
    <lineage>
        <taxon>Bacteria</taxon>
        <taxon>Bacillati</taxon>
        <taxon>Bacillota</taxon>
        <taxon>Bacilli</taxon>
        <taxon>Bacillales</taxon>
        <taxon>Bacillaceae</taxon>
    </lineage>
</organism>
<reference evidence="1 2" key="1">
    <citation type="submission" date="2018-10" db="EMBL/GenBank/DDBJ databases">
        <title>Draft genome sequence of Bacillus salarius IM0101, isolated from a hypersaline soil in Inner Mongolia, China.</title>
        <authorList>
            <person name="Yamprayoonswat W."/>
            <person name="Boonvisut S."/>
            <person name="Jumpathong W."/>
            <person name="Sittihan S."/>
            <person name="Ruangsuj P."/>
            <person name="Wanthongcharoen S."/>
            <person name="Thongpramul N."/>
            <person name="Pimmason S."/>
            <person name="Yu B."/>
            <person name="Yasawong M."/>
        </authorList>
    </citation>
    <scope>NUCLEOTIDE SEQUENCE [LARGE SCALE GENOMIC DNA]</scope>
    <source>
        <strain evidence="1 2">IM0101</strain>
    </source>
</reference>
<keyword evidence="2" id="KW-1185">Reference proteome</keyword>
<evidence type="ECO:0000313" key="2">
    <source>
        <dbReference type="Proteomes" id="UP000275076"/>
    </source>
</evidence>
<name>A0A3R9QQF5_9BACI</name>